<keyword evidence="3" id="KW-1185">Reference proteome</keyword>
<dbReference type="InterPro" id="IPR001478">
    <property type="entry name" value="PDZ"/>
</dbReference>
<dbReference type="RefSeq" id="WP_066239986.1">
    <property type="nucleotide sequence ID" value="NZ_LSGP01000013.1"/>
</dbReference>
<dbReference type="Gene3D" id="2.30.42.10">
    <property type="match status" value="1"/>
</dbReference>
<dbReference type="Pfam" id="PF05580">
    <property type="entry name" value="Peptidase_S55"/>
    <property type="match status" value="1"/>
</dbReference>
<accession>A0A154BUA7</accession>
<dbReference type="SUPFAM" id="SSF50156">
    <property type="entry name" value="PDZ domain-like"/>
    <property type="match status" value="1"/>
</dbReference>
<dbReference type="InterPro" id="IPR014219">
    <property type="entry name" value="SpoIVB"/>
</dbReference>
<dbReference type="InterPro" id="IPR036034">
    <property type="entry name" value="PDZ_sf"/>
</dbReference>
<dbReference type="OrthoDB" id="9765242at2"/>
<proteinExistence type="predicted"/>
<evidence type="ECO:0000259" key="1">
    <source>
        <dbReference type="PROSITE" id="PS51494"/>
    </source>
</evidence>
<protein>
    <submittedName>
        <fullName evidence="2">SpoIVB peptidase</fullName>
    </submittedName>
</protein>
<dbReference type="EMBL" id="LSGP01000013">
    <property type="protein sequence ID" value="KYZ77511.1"/>
    <property type="molecule type" value="Genomic_DNA"/>
</dbReference>
<feature type="domain" description="Peptidase S55" evidence="1">
    <location>
        <begin position="198"/>
        <end position="437"/>
    </location>
</feature>
<dbReference type="PROSITE" id="PS51494">
    <property type="entry name" value="SPOIVB"/>
    <property type="match status" value="1"/>
</dbReference>
<sequence>MDRLNKRSVLGIISIMLLVSFCMSPQFQNIYSIPPTLRMIEGEPAVFTVSFPLTIAVPQEFEQVVKLNPDMTPYSLSRPVAVEPFRRGKTNVEIKLLGLIPLRTVEVDVLPPIKLYPGGHSIGVVLRSQGVIIVGHSPVKNQRGDLILPAKDAGVMVGDVILSMNGTPIKSDYQVAEIIDSSGKQHSQVDVMIKRQEKRLHFSLKPIHDSETQRYRIGLYVRDSAAGVGTLTFFDDKTQTYGALGHVITDNDTNQPIDCDEGKIVMATVSGIHHGKRGQPGEKIGVFIEEDQIIGDIQKNTNFGIYGKLTNHINHQLYPEALPVASMSQVQPGPAQMLTVIDGETIEPFGIEIQKINLQDSPEGKGLVIQVTDQRLLEKTGGIVQGMSGSPIIQNGKIVGSVTHVFVHDPSKGYGCFMDWMLMESGLIPKKPQQTAKRLFSFAYKHNIA</sequence>
<gene>
    <name evidence="2" type="ORF">AXX12_05230</name>
</gene>
<dbReference type="SMART" id="SM00228">
    <property type="entry name" value="PDZ"/>
    <property type="match status" value="1"/>
</dbReference>
<dbReference type="Pfam" id="PF13180">
    <property type="entry name" value="PDZ_2"/>
    <property type="match status" value="1"/>
</dbReference>
<dbReference type="STRING" id="1794912.AXX12_05230"/>
<organism evidence="2 3">
    <name type="scientific">Anaerosporomusa subterranea</name>
    <dbReference type="NCBI Taxonomy" id="1794912"/>
    <lineage>
        <taxon>Bacteria</taxon>
        <taxon>Bacillati</taxon>
        <taxon>Bacillota</taxon>
        <taxon>Negativicutes</taxon>
        <taxon>Acetonemataceae</taxon>
        <taxon>Anaerosporomusa</taxon>
    </lineage>
</organism>
<evidence type="ECO:0000313" key="3">
    <source>
        <dbReference type="Proteomes" id="UP000076268"/>
    </source>
</evidence>
<comment type="caution">
    <text evidence="2">The sequence shown here is derived from an EMBL/GenBank/DDBJ whole genome shotgun (WGS) entry which is preliminary data.</text>
</comment>
<name>A0A154BUA7_ANASB</name>
<dbReference type="InterPro" id="IPR008763">
    <property type="entry name" value="Peptidase_S55"/>
</dbReference>
<evidence type="ECO:0000313" key="2">
    <source>
        <dbReference type="EMBL" id="KYZ77511.1"/>
    </source>
</evidence>
<dbReference type="NCBIfam" id="TIGR02860">
    <property type="entry name" value="spore_IV_B"/>
    <property type="match status" value="1"/>
</dbReference>
<reference evidence="2 3" key="1">
    <citation type="submission" date="2016-02" db="EMBL/GenBank/DDBJ databases">
        <title>Anaerosporomusa subterraneum gen. nov., sp. nov., a spore-forming obligate anaerobe isolated from saprolite.</title>
        <authorList>
            <person name="Choi J.K."/>
            <person name="Shah M."/>
            <person name="Yee N."/>
        </authorList>
    </citation>
    <scope>NUCLEOTIDE SEQUENCE [LARGE SCALE GENOMIC DNA]</scope>
    <source>
        <strain evidence="2 3">RU4</strain>
    </source>
</reference>
<dbReference type="AlphaFoldDB" id="A0A154BUA7"/>
<dbReference type="Proteomes" id="UP000076268">
    <property type="component" value="Unassembled WGS sequence"/>
</dbReference>